<feature type="transmembrane region" description="Helical" evidence="8">
    <location>
        <begin position="327"/>
        <end position="350"/>
    </location>
</feature>
<dbReference type="Gene3D" id="1.10.3720.10">
    <property type="entry name" value="MetI-like"/>
    <property type="match status" value="2"/>
</dbReference>
<protein>
    <submittedName>
        <fullName evidence="11">Iron dicitrate ABC transporter permease</fullName>
    </submittedName>
</protein>
<feature type="transmembrane region" description="Helical" evidence="8">
    <location>
        <begin position="171"/>
        <end position="195"/>
    </location>
</feature>
<comment type="similarity">
    <text evidence="8">Belongs to the binding-protein-dependent transport system permease family.</text>
</comment>
<dbReference type="InterPro" id="IPR035906">
    <property type="entry name" value="MetI-like_sf"/>
</dbReference>
<evidence type="ECO:0000256" key="7">
    <source>
        <dbReference type="ARBA" id="ARBA00023136"/>
    </source>
</evidence>
<feature type="compositionally biased region" description="Low complexity" evidence="9">
    <location>
        <begin position="599"/>
        <end position="617"/>
    </location>
</feature>
<evidence type="ECO:0000256" key="9">
    <source>
        <dbReference type="SAM" id="MobiDB-lite"/>
    </source>
</evidence>
<keyword evidence="2 8" id="KW-0813">Transport</keyword>
<evidence type="ECO:0000256" key="4">
    <source>
        <dbReference type="ARBA" id="ARBA00022519"/>
    </source>
</evidence>
<feature type="transmembrane region" description="Helical" evidence="8">
    <location>
        <begin position="275"/>
        <end position="296"/>
    </location>
</feature>
<dbReference type="Proteomes" id="UP000642748">
    <property type="component" value="Unassembled WGS sequence"/>
</dbReference>
<evidence type="ECO:0000313" key="12">
    <source>
        <dbReference type="Proteomes" id="UP000642748"/>
    </source>
</evidence>
<dbReference type="InterPro" id="IPR000515">
    <property type="entry name" value="MetI-like"/>
</dbReference>
<keyword evidence="12" id="KW-1185">Reference proteome</keyword>
<feature type="domain" description="ABC transmembrane type-1" evidence="10">
    <location>
        <begin position="85"/>
        <end position="297"/>
    </location>
</feature>
<feature type="transmembrane region" description="Helical" evidence="8">
    <location>
        <begin position="216"/>
        <end position="241"/>
    </location>
</feature>
<dbReference type="EMBL" id="BONZ01000084">
    <property type="protein sequence ID" value="GIH19756.1"/>
    <property type="molecule type" value="Genomic_DNA"/>
</dbReference>
<gene>
    <name evidence="11" type="ORF">Raf01_79280</name>
</gene>
<evidence type="ECO:0000256" key="5">
    <source>
        <dbReference type="ARBA" id="ARBA00022692"/>
    </source>
</evidence>
<sequence length="626" mass="67759">MTIAPPRPPVREIPPVQPDLRRTRRFSLRGLRGVPVVLIVAALTAVPVLLLLFNSFNVSRPGEASRYGLDNWRKALSDPQLGTAIWNTLRLGVTRTLIAVVIATVLSYLIARTDMPGRRVVEVALWFAFFIPPLSMTLGWIVLLDPSNGVINTVLRSLFGLSSVQGPLNIYSFWGIILAHISASSVPLMTILIIPSMRRMSSSLEEAARSCGAGRFRTVVSVTLPLARPAIIGAALLSFIYSLKTFEIEYLLGNPIGFKVYSTQIYDWVYREPPLYGIATALGIMIIPVMVILAIAQRLLTRNRTFVTVGARGYSDVPMALGRVRRWVVAGFAYLYAVLIIGLPAAALIVGSFMRRFGFFQIKHPFTTANWSDLVHDNLFAPAAWNSLKIGIGATVLGVLVYFAIAFVAVRTRMRGRAAVDVLAWLPVAVPGILLGLGLLWLYLGTPLKSILYGSVGGLILAIIINHMATGTQQMKAGIMQISPDHDQAARTCGARPARSLWHIMLPLLGPSVAAVAVLTFDTAIRDISSVVLLTSGNSRPLSVLLLEYSSTSELEEAAALGVIMSIVTVIVGLVATKLAGGRMQRGKSRRRAARRPLDATAPLPLSPTSDSLPDAPQGRPAANLN</sequence>
<feature type="region of interest" description="Disordered" evidence="9">
    <location>
        <begin position="585"/>
        <end position="626"/>
    </location>
</feature>
<evidence type="ECO:0000256" key="2">
    <source>
        <dbReference type="ARBA" id="ARBA00022448"/>
    </source>
</evidence>
<feature type="transmembrane region" description="Helical" evidence="8">
    <location>
        <begin position="390"/>
        <end position="410"/>
    </location>
</feature>
<dbReference type="RefSeq" id="WP_203923203.1">
    <property type="nucleotide sequence ID" value="NZ_BONZ01000084.1"/>
</dbReference>
<keyword evidence="3" id="KW-1003">Cell membrane</keyword>
<feature type="domain" description="ABC transmembrane type-1" evidence="10">
    <location>
        <begin position="384"/>
        <end position="576"/>
    </location>
</feature>
<name>A0A8J3R030_9ACTN</name>
<keyword evidence="6 8" id="KW-1133">Transmembrane helix</keyword>
<dbReference type="SUPFAM" id="SSF161098">
    <property type="entry name" value="MetI-like"/>
    <property type="match status" value="2"/>
</dbReference>
<feature type="transmembrane region" description="Helical" evidence="8">
    <location>
        <begin position="501"/>
        <end position="521"/>
    </location>
</feature>
<evidence type="ECO:0000256" key="8">
    <source>
        <dbReference type="RuleBase" id="RU363032"/>
    </source>
</evidence>
<dbReference type="PROSITE" id="PS50928">
    <property type="entry name" value="ABC_TM1"/>
    <property type="match status" value="2"/>
</dbReference>
<evidence type="ECO:0000256" key="3">
    <source>
        <dbReference type="ARBA" id="ARBA00022475"/>
    </source>
</evidence>
<dbReference type="PANTHER" id="PTHR43357:SF4">
    <property type="entry name" value="INNER MEMBRANE ABC TRANSPORTER PERMEASE PROTEIN YDCV"/>
    <property type="match status" value="1"/>
</dbReference>
<reference evidence="11" key="1">
    <citation type="submission" date="2021-01" db="EMBL/GenBank/DDBJ databases">
        <title>Whole genome shotgun sequence of Rugosimonospora africana NBRC 104875.</title>
        <authorList>
            <person name="Komaki H."/>
            <person name="Tamura T."/>
        </authorList>
    </citation>
    <scope>NUCLEOTIDE SEQUENCE</scope>
    <source>
        <strain evidence="11">NBRC 104875</strain>
    </source>
</reference>
<feature type="transmembrane region" description="Helical" evidence="8">
    <location>
        <begin position="558"/>
        <end position="581"/>
    </location>
</feature>
<keyword evidence="5 8" id="KW-0812">Transmembrane</keyword>
<feature type="transmembrane region" description="Helical" evidence="8">
    <location>
        <begin position="422"/>
        <end position="444"/>
    </location>
</feature>
<dbReference type="PANTHER" id="PTHR43357">
    <property type="entry name" value="INNER MEMBRANE ABC TRANSPORTER PERMEASE PROTEIN YDCV"/>
    <property type="match status" value="1"/>
</dbReference>
<comment type="caution">
    <text evidence="11">The sequence shown here is derived from an EMBL/GenBank/DDBJ whole genome shotgun (WGS) entry which is preliminary data.</text>
</comment>
<evidence type="ECO:0000256" key="6">
    <source>
        <dbReference type="ARBA" id="ARBA00022989"/>
    </source>
</evidence>
<feature type="transmembrane region" description="Helical" evidence="8">
    <location>
        <begin position="92"/>
        <end position="111"/>
    </location>
</feature>
<accession>A0A8J3R030</accession>
<feature type="transmembrane region" description="Helical" evidence="8">
    <location>
        <begin position="450"/>
        <end position="469"/>
    </location>
</feature>
<proteinExistence type="inferred from homology"/>
<feature type="transmembrane region" description="Helical" evidence="8">
    <location>
        <begin position="123"/>
        <end position="143"/>
    </location>
</feature>
<evidence type="ECO:0000259" key="10">
    <source>
        <dbReference type="PROSITE" id="PS50928"/>
    </source>
</evidence>
<comment type="subcellular location">
    <subcellularLocation>
        <location evidence="1">Cell inner membrane</location>
        <topology evidence="1">Multi-pass membrane protein</topology>
    </subcellularLocation>
    <subcellularLocation>
        <location evidence="8">Cell membrane</location>
        <topology evidence="8">Multi-pass membrane protein</topology>
    </subcellularLocation>
</comment>
<dbReference type="GO" id="GO:0055085">
    <property type="term" value="P:transmembrane transport"/>
    <property type="evidence" value="ECO:0007669"/>
    <property type="project" value="InterPro"/>
</dbReference>
<dbReference type="AlphaFoldDB" id="A0A8J3R030"/>
<keyword evidence="4" id="KW-0997">Cell inner membrane</keyword>
<dbReference type="GO" id="GO:0005886">
    <property type="term" value="C:plasma membrane"/>
    <property type="evidence" value="ECO:0007669"/>
    <property type="project" value="UniProtKB-SubCell"/>
</dbReference>
<dbReference type="Pfam" id="PF00528">
    <property type="entry name" value="BPD_transp_1"/>
    <property type="match status" value="2"/>
</dbReference>
<evidence type="ECO:0000256" key="1">
    <source>
        <dbReference type="ARBA" id="ARBA00004429"/>
    </source>
</evidence>
<keyword evidence="7 8" id="KW-0472">Membrane</keyword>
<dbReference type="CDD" id="cd06261">
    <property type="entry name" value="TM_PBP2"/>
    <property type="match status" value="2"/>
</dbReference>
<feature type="transmembrane region" description="Helical" evidence="8">
    <location>
        <begin position="31"/>
        <end position="53"/>
    </location>
</feature>
<feature type="compositionally biased region" description="Basic residues" evidence="9">
    <location>
        <begin position="585"/>
        <end position="595"/>
    </location>
</feature>
<evidence type="ECO:0000313" key="11">
    <source>
        <dbReference type="EMBL" id="GIH19756.1"/>
    </source>
</evidence>
<organism evidence="11 12">
    <name type="scientific">Rugosimonospora africana</name>
    <dbReference type="NCBI Taxonomy" id="556532"/>
    <lineage>
        <taxon>Bacteria</taxon>
        <taxon>Bacillati</taxon>
        <taxon>Actinomycetota</taxon>
        <taxon>Actinomycetes</taxon>
        <taxon>Micromonosporales</taxon>
        <taxon>Micromonosporaceae</taxon>
        <taxon>Rugosimonospora</taxon>
    </lineage>
</organism>